<name>A0A1A8XWW6_9PROT</name>
<proteinExistence type="predicted"/>
<keyword evidence="2" id="KW-1185">Reference proteome</keyword>
<organism evidence="1 2">
    <name type="scientific">Candidatus Accumulibacter aalborgensis</name>
    <dbReference type="NCBI Taxonomy" id="1860102"/>
    <lineage>
        <taxon>Bacteria</taxon>
        <taxon>Pseudomonadati</taxon>
        <taxon>Pseudomonadota</taxon>
        <taxon>Betaproteobacteria</taxon>
        <taxon>Candidatus Accumulibacter</taxon>
    </lineage>
</organism>
<dbReference type="Proteomes" id="UP000199169">
    <property type="component" value="Unassembled WGS sequence"/>
</dbReference>
<evidence type="ECO:0000313" key="1">
    <source>
        <dbReference type="EMBL" id="SBT08508.1"/>
    </source>
</evidence>
<gene>
    <name evidence="1" type="ORF">ACCAA_580005</name>
</gene>
<protein>
    <submittedName>
        <fullName evidence="1">Uncharacterized protein</fullName>
    </submittedName>
</protein>
<dbReference type="AlphaFoldDB" id="A0A1A8XWW6"/>
<accession>A0A1A8XWW6</accession>
<sequence length="49" mass="6150">MIGANYRNTIRQIFTRFEWSYFVNFYPMERQTPKSRIHFLINIVKLRPR</sequence>
<reference evidence="1 2" key="1">
    <citation type="submission" date="2016-06" db="EMBL/GenBank/DDBJ databases">
        <authorList>
            <person name="Kjaerup R.B."/>
            <person name="Dalgaard T.S."/>
            <person name="Juul-Madsen H.R."/>
        </authorList>
    </citation>
    <scope>NUCLEOTIDE SEQUENCE [LARGE SCALE GENOMIC DNA]</scope>
    <source>
        <strain evidence="1">3</strain>
    </source>
</reference>
<dbReference type="EMBL" id="FLQX01000136">
    <property type="protein sequence ID" value="SBT08508.1"/>
    <property type="molecule type" value="Genomic_DNA"/>
</dbReference>
<evidence type="ECO:0000313" key="2">
    <source>
        <dbReference type="Proteomes" id="UP000199169"/>
    </source>
</evidence>